<dbReference type="InterPro" id="IPR014017">
    <property type="entry name" value="DNA_helicase_UvrD-like_C"/>
</dbReference>
<dbReference type="GO" id="GO:0003677">
    <property type="term" value="F:DNA binding"/>
    <property type="evidence" value="ECO:0007669"/>
    <property type="project" value="UniProtKB-KW"/>
</dbReference>
<evidence type="ECO:0000259" key="13">
    <source>
        <dbReference type="PROSITE" id="PS51217"/>
    </source>
</evidence>
<dbReference type="Pfam" id="PF13361">
    <property type="entry name" value="UvrD_C"/>
    <property type="match status" value="1"/>
</dbReference>
<dbReference type="InterPro" id="IPR013986">
    <property type="entry name" value="DExx_box_DNA_helicase_dom_sf"/>
</dbReference>
<dbReference type="EMBL" id="FUXA01000006">
    <property type="protein sequence ID" value="SJZ61786.1"/>
    <property type="molecule type" value="Genomic_DNA"/>
</dbReference>
<comment type="similarity">
    <text evidence="1">Belongs to the helicase family. UvrD subfamily.</text>
</comment>
<dbReference type="Gene3D" id="3.40.50.300">
    <property type="entry name" value="P-loop containing nucleotide triphosphate hydrolases"/>
    <property type="match status" value="2"/>
</dbReference>
<dbReference type="GO" id="GO:0016887">
    <property type="term" value="F:ATP hydrolysis activity"/>
    <property type="evidence" value="ECO:0007669"/>
    <property type="project" value="RHEA"/>
</dbReference>
<evidence type="ECO:0000256" key="6">
    <source>
        <dbReference type="ARBA" id="ARBA00023125"/>
    </source>
</evidence>
<keyword evidence="2 11" id="KW-0547">Nucleotide-binding</keyword>
<keyword evidence="3 11" id="KW-0378">Hydrolase</keyword>
<dbReference type="InterPro" id="IPR027417">
    <property type="entry name" value="P-loop_NTPase"/>
</dbReference>
<dbReference type="GO" id="GO:0005829">
    <property type="term" value="C:cytosol"/>
    <property type="evidence" value="ECO:0007669"/>
    <property type="project" value="TreeGrafter"/>
</dbReference>
<evidence type="ECO:0000256" key="3">
    <source>
        <dbReference type="ARBA" id="ARBA00022801"/>
    </source>
</evidence>
<feature type="domain" description="UvrD-like helicase C-terminal" evidence="13">
    <location>
        <begin position="282"/>
        <end position="546"/>
    </location>
</feature>
<comment type="catalytic activity">
    <reaction evidence="8">
        <text>Couples ATP hydrolysis with the unwinding of duplex DNA by translocating in the 3'-5' direction.</text>
        <dbReference type="EC" id="5.6.2.4"/>
    </reaction>
</comment>
<feature type="binding site" evidence="11">
    <location>
        <begin position="24"/>
        <end position="31"/>
    </location>
    <ligand>
        <name>ATP</name>
        <dbReference type="ChEBI" id="CHEBI:30616"/>
    </ligand>
</feature>
<keyword evidence="15" id="KW-1185">Reference proteome</keyword>
<organism evidence="14 15">
    <name type="scientific">Eubacterium ruminantium</name>
    <dbReference type="NCBI Taxonomy" id="42322"/>
    <lineage>
        <taxon>Bacteria</taxon>
        <taxon>Bacillati</taxon>
        <taxon>Bacillota</taxon>
        <taxon>Clostridia</taxon>
        <taxon>Eubacteriales</taxon>
        <taxon>Eubacteriaceae</taxon>
        <taxon>Eubacterium</taxon>
    </lineage>
</organism>
<evidence type="ECO:0000256" key="4">
    <source>
        <dbReference type="ARBA" id="ARBA00022806"/>
    </source>
</evidence>
<keyword evidence="6" id="KW-0238">DNA-binding</keyword>
<dbReference type="PANTHER" id="PTHR11070:SF2">
    <property type="entry name" value="ATP-DEPENDENT DNA HELICASE SRS2"/>
    <property type="match status" value="1"/>
</dbReference>
<dbReference type="InterPro" id="IPR000212">
    <property type="entry name" value="DNA_helicase_UvrD/REP"/>
</dbReference>
<dbReference type="Proteomes" id="UP000189857">
    <property type="component" value="Unassembled WGS sequence"/>
</dbReference>
<dbReference type="PROSITE" id="PS51198">
    <property type="entry name" value="UVRD_HELICASE_ATP_BIND"/>
    <property type="match status" value="1"/>
</dbReference>
<sequence>MDLFLNEDQKKAVKWYDGPVLVIGTPGSGKTTVIVERIRNLILEHKVDPSKILVITFTRAAAQSMQDRFLKRSIDSDFSGRRVRFGTFHSFFFWILKTAYGFQNESILTEDERRNIIEDILRTVGVMHENGDELIDSILRQIEIVDCEMMDIKNYYSYDLPENHFRTVYGKFKEYKKNVGRLDFGDMLLMTYELLTERPDILDRIREIYPYIMVDEFQDTNKLQYEILKMLAAPKNNLFVVGDDDQSIYSFRGARPDIMLSFKEYYDNAEIIPLRTNYRCKRDITRLSSKLISNNKNRYDKELLSSSNESGLIKVQQLSNVEAENNLIVKRIKEEIDGGKKAGDIAVLYRTNLSPRRLIYKLKEYNIPFVARDSISNIFSNNMVSTLMDYMYFASGDTRRSRFLRFMNKPVRYVPRNILTEETVDIHKLIKITSAKDYLQSNLMLLRNHLESIGRYNPFAAVNYIRKVVGFDDYIKDYCKERNIDSAEIFDMLDEFQSLTRNFETFPELAGFAEDEKRFIEAENKKNKTLQNDDAVQLMTMHSAKGLEFDTVHIINCVEGEIPHRKSRKEYEMEEERRMFYVAMTRAREKLYIYSPKHMADHSVKISRFIDEIVKGE</sequence>
<evidence type="ECO:0000256" key="10">
    <source>
        <dbReference type="ARBA" id="ARBA00048988"/>
    </source>
</evidence>
<keyword evidence="7" id="KW-0413">Isomerase</keyword>
<dbReference type="PANTHER" id="PTHR11070">
    <property type="entry name" value="UVRD / RECB / PCRA DNA HELICASE FAMILY MEMBER"/>
    <property type="match status" value="1"/>
</dbReference>
<dbReference type="Pfam" id="PF00580">
    <property type="entry name" value="UvrD-helicase"/>
    <property type="match status" value="1"/>
</dbReference>
<gene>
    <name evidence="14" type="ORF">SAMN02745110_01101</name>
</gene>
<evidence type="ECO:0000256" key="5">
    <source>
        <dbReference type="ARBA" id="ARBA00022840"/>
    </source>
</evidence>
<dbReference type="PROSITE" id="PS51217">
    <property type="entry name" value="UVRD_HELICASE_CTER"/>
    <property type="match status" value="1"/>
</dbReference>
<name>A0A1T4M4L3_9FIRM</name>
<proteinExistence type="inferred from homology"/>
<evidence type="ECO:0000313" key="15">
    <source>
        <dbReference type="Proteomes" id="UP000189857"/>
    </source>
</evidence>
<dbReference type="GO" id="GO:0033202">
    <property type="term" value="C:DNA helicase complex"/>
    <property type="evidence" value="ECO:0007669"/>
    <property type="project" value="TreeGrafter"/>
</dbReference>
<dbReference type="GO" id="GO:0005524">
    <property type="term" value="F:ATP binding"/>
    <property type="evidence" value="ECO:0007669"/>
    <property type="project" value="UniProtKB-UniRule"/>
</dbReference>
<reference evidence="14 15" key="1">
    <citation type="submission" date="2017-02" db="EMBL/GenBank/DDBJ databases">
        <authorList>
            <person name="Peterson S.W."/>
        </authorList>
    </citation>
    <scope>NUCLEOTIDE SEQUENCE [LARGE SCALE GENOMIC DNA]</scope>
    <source>
        <strain evidence="14 15">ATCC 17233</strain>
    </source>
</reference>
<evidence type="ECO:0000256" key="2">
    <source>
        <dbReference type="ARBA" id="ARBA00022741"/>
    </source>
</evidence>
<dbReference type="GO" id="GO:0000725">
    <property type="term" value="P:recombinational repair"/>
    <property type="evidence" value="ECO:0007669"/>
    <property type="project" value="TreeGrafter"/>
</dbReference>
<dbReference type="OrthoDB" id="9810135at2"/>
<dbReference type="RefSeq" id="WP_078786932.1">
    <property type="nucleotide sequence ID" value="NZ_FMTO01000004.1"/>
</dbReference>
<dbReference type="EC" id="5.6.2.4" evidence="9"/>
<keyword evidence="4 11" id="KW-0347">Helicase</keyword>
<dbReference type="AlphaFoldDB" id="A0A1T4M4L3"/>
<dbReference type="Gene3D" id="1.10.486.10">
    <property type="entry name" value="PCRA, domain 4"/>
    <property type="match status" value="1"/>
</dbReference>
<dbReference type="InterPro" id="IPR014016">
    <property type="entry name" value="UvrD-like_ATP-bd"/>
</dbReference>
<dbReference type="GO" id="GO:0043138">
    <property type="term" value="F:3'-5' DNA helicase activity"/>
    <property type="evidence" value="ECO:0007669"/>
    <property type="project" value="UniProtKB-EC"/>
</dbReference>
<evidence type="ECO:0000256" key="1">
    <source>
        <dbReference type="ARBA" id="ARBA00009922"/>
    </source>
</evidence>
<dbReference type="Gene3D" id="1.10.10.160">
    <property type="match status" value="1"/>
</dbReference>
<comment type="catalytic activity">
    <reaction evidence="10">
        <text>ATP + H2O = ADP + phosphate + H(+)</text>
        <dbReference type="Rhea" id="RHEA:13065"/>
        <dbReference type="ChEBI" id="CHEBI:15377"/>
        <dbReference type="ChEBI" id="CHEBI:15378"/>
        <dbReference type="ChEBI" id="CHEBI:30616"/>
        <dbReference type="ChEBI" id="CHEBI:43474"/>
        <dbReference type="ChEBI" id="CHEBI:456216"/>
        <dbReference type="EC" id="5.6.2.4"/>
    </reaction>
</comment>
<dbReference type="SUPFAM" id="SSF52540">
    <property type="entry name" value="P-loop containing nucleoside triphosphate hydrolases"/>
    <property type="match status" value="1"/>
</dbReference>
<keyword evidence="5 11" id="KW-0067">ATP-binding</keyword>
<protein>
    <recommendedName>
        <fullName evidence="9">DNA 3'-5' helicase</fullName>
        <ecNumber evidence="9">5.6.2.4</ecNumber>
    </recommendedName>
</protein>
<feature type="domain" description="UvrD-like helicase ATP-binding" evidence="12">
    <location>
        <begin position="3"/>
        <end position="281"/>
    </location>
</feature>
<evidence type="ECO:0000259" key="12">
    <source>
        <dbReference type="PROSITE" id="PS51198"/>
    </source>
</evidence>
<dbReference type="CDD" id="cd17932">
    <property type="entry name" value="DEXQc_UvrD"/>
    <property type="match status" value="1"/>
</dbReference>
<accession>A0A1T4M4L3</accession>
<evidence type="ECO:0000256" key="11">
    <source>
        <dbReference type="PROSITE-ProRule" id="PRU00560"/>
    </source>
</evidence>
<evidence type="ECO:0000256" key="9">
    <source>
        <dbReference type="ARBA" id="ARBA00034808"/>
    </source>
</evidence>
<evidence type="ECO:0000256" key="7">
    <source>
        <dbReference type="ARBA" id="ARBA00023235"/>
    </source>
</evidence>
<evidence type="ECO:0000313" key="14">
    <source>
        <dbReference type="EMBL" id="SJZ61786.1"/>
    </source>
</evidence>
<evidence type="ECO:0000256" key="8">
    <source>
        <dbReference type="ARBA" id="ARBA00034617"/>
    </source>
</evidence>